<dbReference type="PROSITE" id="PS51257">
    <property type="entry name" value="PROKAR_LIPOPROTEIN"/>
    <property type="match status" value="1"/>
</dbReference>
<dbReference type="InterPro" id="IPR006059">
    <property type="entry name" value="SBP"/>
</dbReference>
<dbReference type="EMBL" id="JBHSJE010000014">
    <property type="protein sequence ID" value="MFC4983200.1"/>
    <property type="molecule type" value="Genomic_DNA"/>
</dbReference>
<organism evidence="1 2">
    <name type="scientific">Streptomyces atroolivaceus</name>
    <dbReference type="NCBI Taxonomy" id="66869"/>
    <lineage>
        <taxon>Bacteria</taxon>
        <taxon>Bacillati</taxon>
        <taxon>Actinomycetota</taxon>
        <taxon>Actinomycetes</taxon>
        <taxon>Kitasatosporales</taxon>
        <taxon>Streptomycetaceae</taxon>
        <taxon>Streptomyces</taxon>
    </lineage>
</organism>
<dbReference type="Gene3D" id="3.40.190.10">
    <property type="entry name" value="Periplasmic binding protein-like II"/>
    <property type="match status" value="2"/>
</dbReference>
<keyword evidence="2" id="KW-1185">Reference proteome</keyword>
<sequence length="444" mass="47702">MLLKRGTRRESVSMLVAAALTALSLTGCAVGRETGPDRLSRDRVTIRLNWWGAEERQKLTADAVRLFEKKHPRIHVRMEYSDWTGYWDRLATMSAAGDPPDVIQMDALYLSAYADRGALLDLGKSKFLDRGRLPAKLLGTGRYEGKLYAVPNAVTAPGLAVNTTLLDKLGLKLPDTKSWTWSEYEVFAAKVNRVSGGKVAGALPLAGSSALELFARQRGDRLFSDDGHIVLRPETLTAFWNGADRLIKSEATLSRSQLADAAVLPLDQSPLATGKAATSVIFASQLAAYAAASGGDEFILVDLPSGEKGEQAVDSGQFIKPAMYWSISAQTRHPAESALLVNFLTGDMQTAKILGAERGLPAVPAVRAQVAGSLSSEDRRAAEFVESIENKAEGPALAIAPTGANDVEASLTRYGQEVMFGRVSAKDAARAFIKEMADKIYSAG</sequence>
<dbReference type="RefSeq" id="WP_033303473.1">
    <property type="nucleotide sequence ID" value="NZ_JBHSJE010000014.1"/>
</dbReference>
<evidence type="ECO:0000313" key="1">
    <source>
        <dbReference type="EMBL" id="MFC4983200.1"/>
    </source>
</evidence>
<dbReference type="GeneID" id="31235623"/>
<evidence type="ECO:0000313" key="2">
    <source>
        <dbReference type="Proteomes" id="UP001595908"/>
    </source>
</evidence>
<dbReference type="PANTHER" id="PTHR43649">
    <property type="entry name" value="ARABINOSE-BINDING PROTEIN-RELATED"/>
    <property type="match status" value="1"/>
</dbReference>
<dbReference type="InterPro" id="IPR050490">
    <property type="entry name" value="Bact_solute-bd_prot1"/>
</dbReference>
<gene>
    <name evidence="1" type="ORF">ACFPL4_33530</name>
</gene>
<protein>
    <submittedName>
        <fullName evidence="1">ABC transporter substrate-binding protein</fullName>
    </submittedName>
</protein>
<dbReference type="Pfam" id="PF13416">
    <property type="entry name" value="SBP_bac_8"/>
    <property type="match status" value="1"/>
</dbReference>
<reference evidence="2" key="1">
    <citation type="journal article" date="2019" name="Int. J. Syst. Evol. Microbiol.">
        <title>The Global Catalogue of Microorganisms (GCM) 10K type strain sequencing project: providing services to taxonomists for standard genome sequencing and annotation.</title>
        <authorList>
            <consortium name="The Broad Institute Genomics Platform"/>
            <consortium name="The Broad Institute Genome Sequencing Center for Infectious Disease"/>
            <person name="Wu L."/>
            <person name="Ma J."/>
        </authorList>
    </citation>
    <scope>NUCLEOTIDE SEQUENCE [LARGE SCALE GENOMIC DNA]</scope>
    <source>
        <strain evidence="2">ICMP 257</strain>
    </source>
</reference>
<proteinExistence type="predicted"/>
<dbReference type="SUPFAM" id="SSF53850">
    <property type="entry name" value="Periplasmic binding protein-like II"/>
    <property type="match status" value="1"/>
</dbReference>
<dbReference type="Proteomes" id="UP001595908">
    <property type="component" value="Unassembled WGS sequence"/>
</dbReference>
<name>A0ABV9VGW8_STRAZ</name>
<accession>A0ABV9VGW8</accession>
<dbReference type="PANTHER" id="PTHR43649:SF11">
    <property type="entry name" value="ABC TRANSPORTER SUBSTRATE-BINDING PROTEIN YESO-RELATED"/>
    <property type="match status" value="1"/>
</dbReference>
<comment type="caution">
    <text evidence="1">The sequence shown here is derived from an EMBL/GenBank/DDBJ whole genome shotgun (WGS) entry which is preliminary data.</text>
</comment>